<gene>
    <name evidence="1" type="ORF">TorRG33x02_030670</name>
</gene>
<sequence>MLEVYRVPLETYPKVGYKTSLYRKALVESQSQLGIEPEILLQGSSSISIFLNLGNGPASCKQPYREFRRLWNPTRIISWQCLIHKVSCEDDYFEAIANHQIPNFPTNRKSVTGIWLSLASCYPPVNCKKD</sequence>
<dbReference type="Proteomes" id="UP000237000">
    <property type="component" value="Unassembled WGS sequence"/>
</dbReference>
<name>A0A2P5FU40_TREOI</name>
<proteinExistence type="predicted"/>
<protein>
    <submittedName>
        <fullName evidence="1">Uncharacterized protein</fullName>
    </submittedName>
</protein>
<comment type="caution">
    <text evidence="1">The sequence shown here is derived from an EMBL/GenBank/DDBJ whole genome shotgun (WGS) entry which is preliminary data.</text>
</comment>
<dbReference type="EMBL" id="JXTC01000009">
    <property type="protein sequence ID" value="POO01313.1"/>
    <property type="molecule type" value="Genomic_DNA"/>
</dbReference>
<evidence type="ECO:0000313" key="2">
    <source>
        <dbReference type="Proteomes" id="UP000237000"/>
    </source>
</evidence>
<reference evidence="2" key="1">
    <citation type="submission" date="2016-06" db="EMBL/GenBank/DDBJ databases">
        <title>Parallel loss of symbiosis genes in relatives of nitrogen-fixing non-legume Parasponia.</title>
        <authorList>
            <person name="Van Velzen R."/>
            <person name="Holmer R."/>
            <person name="Bu F."/>
            <person name="Rutten L."/>
            <person name="Van Zeijl A."/>
            <person name="Liu W."/>
            <person name="Santuari L."/>
            <person name="Cao Q."/>
            <person name="Sharma T."/>
            <person name="Shen D."/>
            <person name="Roswanjaya Y."/>
            <person name="Wardhani T."/>
            <person name="Kalhor M.S."/>
            <person name="Jansen J."/>
            <person name="Van den Hoogen J."/>
            <person name="Gungor B."/>
            <person name="Hartog M."/>
            <person name="Hontelez J."/>
            <person name="Verver J."/>
            <person name="Yang W.-C."/>
            <person name="Schijlen E."/>
            <person name="Repin R."/>
            <person name="Schilthuizen M."/>
            <person name="Schranz E."/>
            <person name="Heidstra R."/>
            <person name="Miyata K."/>
            <person name="Fedorova E."/>
            <person name="Kohlen W."/>
            <person name="Bisseling T."/>
            <person name="Smit S."/>
            <person name="Geurts R."/>
        </authorList>
    </citation>
    <scope>NUCLEOTIDE SEQUENCE [LARGE SCALE GENOMIC DNA]</scope>
    <source>
        <strain evidence="2">cv. RG33-2</strain>
    </source>
</reference>
<dbReference type="AlphaFoldDB" id="A0A2P5FU40"/>
<evidence type="ECO:0000313" key="1">
    <source>
        <dbReference type="EMBL" id="POO01313.1"/>
    </source>
</evidence>
<accession>A0A2P5FU40</accession>
<dbReference type="OrthoDB" id="10357685at2759"/>
<organism evidence="1 2">
    <name type="scientific">Trema orientale</name>
    <name type="common">Charcoal tree</name>
    <name type="synonym">Celtis orientalis</name>
    <dbReference type="NCBI Taxonomy" id="63057"/>
    <lineage>
        <taxon>Eukaryota</taxon>
        <taxon>Viridiplantae</taxon>
        <taxon>Streptophyta</taxon>
        <taxon>Embryophyta</taxon>
        <taxon>Tracheophyta</taxon>
        <taxon>Spermatophyta</taxon>
        <taxon>Magnoliopsida</taxon>
        <taxon>eudicotyledons</taxon>
        <taxon>Gunneridae</taxon>
        <taxon>Pentapetalae</taxon>
        <taxon>rosids</taxon>
        <taxon>fabids</taxon>
        <taxon>Rosales</taxon>
        <taxon>Cannabaceae</taxon>
        <taxon>Trema</taxon>
    </lineage>
</organism>
<dbReference type="InParanoid" id="A0A2P5FU40"/>
<keyword evidence="2" id="KW-1185">Reference proteome</keyword>